<keyword evidence="2" id="KW-1185">Reference proteome</keyword>
<reference evidence="1 2" key="1">
    <citation type="submission" date="2023-07" db="EMBL/GenBank/DDBJ databases">
        <title>Sorghum-associated microbial communities from plants grown in Nebraska, USA.</title>
        <authorList>
            <person name="Schachtman D."/>
        </authorList>
    </citation>
    <scope>NUCLEOTIDE SEQUENCE [LARGE SCALE GENOMIC DNA]</scope>
    <source>
        <strain evidence="1 2">3262</strain>
    </source>
</reference>
<proteinExistence type="predicted"/>
<accession>A0ABU1TD78</accession>
<organism evidence="1 2">
    <name type="scientific">Mucilaginibacter pocheonensis</name>
    <dbReference type="NCBI Taxonomy" id="398050"/>
    <lineage>
        <taxon>Bacteria</taxon>
        <taxon>Pseudomonadati</taxon>
        <taxon>Bacteroidota</taxon>
        <taxon>Sphingobacteriia</taxon>
        <taxon>Sphingobacteriales</taxon>
        <taxon>Sphingobacteriaceae</taxon>
        <taxon>Mucilaginibacter</taxon>
    </lineage>
</organism>
<sequence>MYTKIENKGSTSTAAGAKAFFQPKQPVNQLNGANGQIMRMPAGGPGENTFLKPNANLVQREDDPGKVITEGASVVKDELSNKPGFDEWKEKQTDALKKEVWDKQPAELKAGIIGFGLGSLGILGAAFANNPKFRADTIKLLDDKNIALPLSLIPYHEYFPLSSFKYKLPEASKALSFDTEFEFKPYLDLMHEKWSFVPKIDLTLGVSSEYSPKSGFDITGGSVKLKFAGGIINLQGFLNQTLPTTPMLVSGDGQSPMWIMRTLPGQFDDQLPKGSGVFLSIDIARIPEFLKRDEPKGADVQRKSADPRQDQIDAFVSKDGEEGNTNVKAVDNTETFDNGEVKQDGGVTEVKPTEIKASTGPSCDPKGVTIDEFLKQSGNTDDSFGKTTLNRADLTNPEVVLKNGVLQTTTAGMPVSSFYLLPQTFKDKGSLTIQEGGGGADQNYCPKGTYDKYWQINQSGSDKIKAGEQEHCSDFTLAFNLSLAKFRDAVNDAAGKQFGSDAIAKTYLEKQTGVHPDQWNNYFWCLASKTKERDTQKWHSPKSVRTKVDEHCQKAIMLLSAANLPDVGQHPSAEIIKDCDTKKP</sequence>
<protein>
    <submittedName>
        <fullName evidence="1">Uncharacterized protein</fullName>
    </submittedName>
</protein>
<dbReference type="RefSeq" id="WP_310097427.1">
    <property type="nucleotide sequence ID" value="NZ_JAVDUU010000003.1"/>
</dbReference>
<evidence type="ECO:0000313" key="2">
    <source>
        <dbReference type="Proteomes" id="UP001247620"/>
    </source>
</evidence>
<dbReference type="Proteomes" id="UP001247620">
    <property type="component" value="Unassembled WGS sequence"/>
</dbReference>
<dbReference type="EMBL" id="JAVDUU010000003">
    <property type="protein sequence ID" value="MDR6943344.1"/>
    <property type="molecule type" value="Genomic_DNA"/>
</dbReference>
<comment type="caution">
    <text evidence="1">The sequence shown here is derived from an EMBL/GenBank/DDBJ whole genome shotgun (WGS) entry which is preliminary data.</text>
</comment>
<name>A0ABU1TD78_9SPHI</name>
<gene>
    <name evidence="1" type="ORF">J2W55_003197</name>
</gene>
<evidence type="ECO:0000313" key="1">
    <source>
        <dbReference type="EMBL" id="MDR6943344.1"/>
    </source>
</evidence>